<dbReference type="RefSeq" id="WP_118143930.1">
    <property type="nucleotide sequence ID" value="NZ_CAXMZC010000001.1"/>
</dbReference>
<name>A0AB35IP36_9FIRM</name>
<proteinExistence type="predicted"/>
<evidence type="ECO:0000313" key="1">
    <source>
        <dbReference type="EMBL" id="MDB7084958.1"/>
    </source>
</evidence>
<dbReference type="AlphaFoldDB" id="A0AB35IP36"/>
<dbReference type="Pfam" id="PF11114">
    <property type="entry name" value="Minor_capsid_2"/>
    <property type="match status" value="1"/>
</dbReference>
<gene>
    <name evidence="1" type="ORF">PM738_14205</name>
</gene>
<protein>
    <submittedName>
        <fullName evidence="1">Minor capsid protein</fullName>
    </submittedName>
</protein>
<dbReference type="InterPro" id="IPR021080">
    <property type="entry name" value="Minor_capsid_protein"/>
</dbReference>
<reference evidence="1" key="1">
    <citation type="submission" date="2023-01" db="EMBL/GenBank/DDBJ databases">
        <title>Human gut microbiome strain richness.</title>
        <authorList>
            <person name="Chen-Liaw A."/>
        </authorList>
    </citation>
    <scope>NUCLEOTIDE SEQUENCE</scope>
    <source>
        <strain evidence="1">1001217st2_G6_1001217B_191108</strain>
    </source>
</reference>
<comment type="caution">
    <text evidence="1">The sequence shown here is derived from an EMBL/GenBank/DDBJ whole genome shotgun (WGS) entry which is preliminary data.</text>
</comment>
<sequence>MKITIDVDFNAIKKGLRKEREESYRTLKNAVIRDTDPYVPMSNLNHTHLKDTPGLNHDMYSVVYDTDYAGKIYKGSEMNFNKSQHPKATHEWLEASKAVNIKNWIKLVGETYGNKKK</sequence>
<organism evidence="1 2">
    <name type="scientific">Thomasclavelia ramosa</name>
    <dbReference type="NCBI Taxonomy" id="1547"/>
    <lineage>
        <taxon>Bacteria</taxon>
        <taxon>Bacillati</taxon>
        <taxon>Bacillota</taxon>
        <taxon>Erysipelotrichia</taxon>
        <taxon>Erysipelotrichales</taxon>
        <taxon>Coprobacillaceae</taxon>
        <taxon>Thomasclavelia</taxon>
    </lineage>
</organism>
<accession>A0AB35IP36</accession>
<dbReference type="EMBL" id="JAQLKE010000027">
    <property type="protein sequence ID" value="MDB7084958.1"/>
    <property type="molecule type" value="Genomic_DNA"/>
</dbReference>
<evidence type="ECO:0000313" key="2">
    <source>
        <dbReference type="Proteomes" id="UP001211987"/>
    </source>
</evidence>
<dbReference type="Proteomes" id="UP001211987">
    <property type="component" value="Unassembled WGS sequence"/>
</dbReference>